<protein>
    <submittedName>
        <fullName evidence="2">Uncharacterized protein</fullName>
    </submittedName>
</protein>
<comment type="caution">
    <text evidence="2">The sequence shown here is derived from an EMBL/GenBank/DDBJ whole genome shotgun (WGS) entry which is preliminary data.</text>
</comment>
<sequence>MDARVPITNARPTELGRGSLHMSGGNLPESRSRAENWTQQYRIYLFMPKQRGYKRKEIIEPEIYGYEEPFLTYAQHTKRSGDSVS</sequence>
<dbReference type="Proteomes" id="UP000735302">
    <property type="component" value="Unassembled WGS sequence"/>
</dbReference>
<keyword evidence="3" id="KW-1185">Reference proteome</keyword>
<proteinExistence type="predicted"/>
<organism evidence="2 3">
    <name type="scientific">Plakobranchus ocellatus</name>
    <dbReference type="NCBI Taxonomy" id="259542"/>
    <lineage>
        <taxon>Eukaryota</taxon>
        <taxon>Metazoa</taxon>
        <taxon>Spiralia</taxon>
        <taxon>Lophotrochozoa</taxon>
        <taxon>Mollusca</taxon>
        <taxon>Gastropoda</taxon>
        <taxon>Heterobranchia</taxon>
        <taxon>Euthyneura</taxon>
        <taxon>Panpulmonata</taxon>
        <taxon>Sacoglossa</taxon>
        <taxon>Placobranchoidea</taxon>
        <taxon>Plakobranchidae</taxon>
        <taxon>Plakobranchus</taxon>
    </lineage>
</organism>
<name>A0AAV3ZUX7_9GAST</name>
<feature type="region of interest" description="Disordered" evidence="1">
    <location>
        <begin position="1"/>
        <end position="32"/>
    </location>
</feature>
<dbReference type="AlphaFoldDB" id="A0AAV3ZUX7"/>
<accession>A0AAV3ZUX7</accession>
<dbReference type="EMBL" id="BLXT01002928">
    <property type="protein sequence ID" value="GFN98969.1"/>
    <property type="molecule type" value="Genomic_DNA"/>
</dbReference>
<reference evidence="2 3" key="1">
    <citation type="journal article" date="2021" name="Elife">
        <title>Chloroplast acquisition without the gene transfer in kleptoplastic sea slugs, Plakobranchus ocellatus.</title>
        <authorList>
            <person name="Maeda T."/>
            <person name="Takahashi S."/>
            <person name="Yoshida T."/>
            <person name="Shimamura S."/>
            <person name="Takaki Y."/>
            <person name="Nagai Y."/>
            <person name="Toyoda A."/>
            <person name="Suzuki Y."/>
            <person name="Arimoto A."/>
            <person name="Ishii H."/>
            <person name="Satoh N."/>
            <person name="Nishiyama T."/>
            <person name="Hasebe M."/>
            <person name="Maruyama T."/>
            <person name="Minagawa J."/>
            <person name="Obokata J."/>
            <person name="Shigenobu S."/>
        </authorList>
    </citation>
    <scope>NUCLEOTIDE SEQUENCE [LARGE SCALE GENOMIC DNA]</scope>
</reference>
<evidence type="ECO:0000313" key="2">
    <source>
        <dbReference type="EMBL" id="GFN98969.1"/>
    </source>
</evidence>
<evidence type="ECO:0000313" key="3">
    <source>
        <dbReference type="Proteomes" id="UP000735302"/>
    </source>
</evidence>
<evidence type="ECO:0000256" key="1">
    <source>
        <dbReference type="SAM" id="MobiDB-lite"/>
    </source>
</evidence>
<gene>
    <name evidence="2" type="ORF">PoB_002547500</name>
</gene>